<feature type="compositionally biased region" description="Polar residues" evidence="3">
    <location>
        <begin position="1062"/>
        <end position="1077"/>
    </location>
</feature>
<dbReference type="CDD" id="cd00041">
    <property type="entry name" value="CUB"/>
    <property type="match status" value="2"/>
</dbReference>
<reference evidence="6 7" key="1">
    <citation type="submission" date="2022-05" db="EMBL/GenBank/DDBJ databases">
        <authorList>
            <consortium name="Genoscope - CEA"/>
            <person name="William W."/>
        </authorList>
    </citation>
    <scope>NUCLEOTIDE SEQUENCE [LARGE SCALE GENOMIC DNA]</scope>
</reference>
<keyword evidence="7" id="KW-1185">Reference proteome</keyword>
<dbReference type="Pfam" id="PF00431">
    <property type="entry name" value="CUB"/>
    <property type="match status" value="2"/>
</dbReference>
<dbReference type="Proteomes" id="UP001159405">
    <property type="component" value="Unassembled WGS sequence"/>
</dbReference>
<dbReference type="SMART" id="SM00042">
    <property type="entry name" value="CUB"/>
    <property type="match status" value="2"/>
</dbReference>
<dbReference type="Gene3D" id="2.60.120.290">
    <property type="entry name" value="Spermadhesin, CUB domain"/>
    <property type="match status" value="2"/>
</dbReference>
<accession>A0ABN8N0J0</accession>
<feature type="domain" description="CUB" evidence="5">
    <location>
        <begin position="913"/>
        <end position="1033"/>
    </location>
</feature>
<dbReference type="InterPro" id="IPR035914">
    <property type="entry name" value="Sperma_CUB_dom_sf"/>
</dbReference>
<proteinExistence type="predicted"/>
<dbReference type="Pfam" id="PF16977">
    <property type="entry name" value="ApeC"/>
    <property type="match status" value="3"/>
</dbReference>
<feature type="region of interest" description="Disordered" evidence="3">
    <location>
        <begin position="1041"/>
        <end position="1089"/>
    </location>
</feature>
<name>A0ABN8N0J0_9CNID</name>
<feature type="region of interest" description="Disordered" evidence="3">
    <location>
        <begin position="513"/>
        <end position="537"/>
    </location>
</feature>
<comment type="caution">
    <text evidence="2">Lacks conserved residue(s) required for the propagation of feature annotation.</text>
</comment>
<sequence>MKRDKEPHNEKYRVEYHINNNSTDVLNMMDGLSMEPEREEEGDSYCERRTADLSVRNPNVDKEARNSVVEESSYEKSTDNVLYKLKLPVVYSILCLQSQINVRYFSFCSQFCSLYLVVQVKHILPCLKNRHHLITKESPVWPSGSYALPMTDTGCPEDKKFSWYTGLRIEELENNQNGNKHSASIHSMSKIETSYIKRYFCVKNDTETDESRPKWPDGTYCIYKKGYFCPQGFHEGYVLWDDNNGINGTNSNTRKGLLPEGVYNQDTLIYFCCKKTGSAMKRISLPVNTPFYLLAFEAATCQEVEGAVYSLEYIVFDTEDTNNQDARFYPYPYAAHRRDPTIYYCYYRECKWHLGQSRGTFASPYFPDNYHDYQDCQWNITVLKGRVIRLKFDVFELESTPFSCGGGQCSCDYVEVKEESTLGDTTVLGRYCMMATPPNIIESSTNRLIVTFHSDHAISAKGFNASYTTIASITGNSLHLITEISQRTYARTVPTGRAGGAWALSKWKGLTPPTNPTRTERKSKEVTHRYVGQSSRLSKPPRNSIGLPLKYFLVIIISLVLLVLGLACLVFKLCKRRNISCMNCLDQSSPFNWVTDSSVRNTRGSSVPTSPISIYGDSEMEEFFPLGNKLIDNPLYHKRSVKNDCNRLDNSKMEDSAGPLCERSELLIDHGQLTTNNLLYESYVDGSNAKEARTENPLYEYHAVQWPSGKYGLPMSTSGCPKADGFSWDTGYIYQDLEVNTTTSPSFHLQAKVMSSGDVLRNFCVKTNKSSDLGRPVWPYGNYCMYMKGNSCPFGLSEGWVLWDDDNGITGNNLNHQGGTFPKGKFGQDTKIFFCCQDYGSVNNPIELPIDTPFYLIAYNGKRCQEVLKTIHTIEFIVYDTEDDINHNSQAWPYPFGADRYQPYIYYCYYTACRWTITALSGTFSSPNYPLRYKNNAWCEWLIKVPLNYNISLKFDDFYLETASSCMTASCDCDFVEVRETFKNGTSVLIGKYCMGIFYPYGNITSQGNSLMIVFRSDKTVTAKGFKASYQVIPHITASSSTTDEQTTAIMNSEPSKESPKTNEATSAETFKPTDSVTEPGGDHSSKDNSGTKNVLIIAAVTASLIAVAISVTVLVVFLCRKRLKGSDVDQARLTVNFTAAEKSNGIPDIIPSSMYAGSAPSERIDDERYVELQDVNMLLRVSSIETIQDNNNVLYESMDDFANCIPESAESDNPVYEGSALWPPGEYGLPMPKSGCPGANDFTWTTGYIIQDLQDGSSSKTNISSHSNLQAIVTNDVQQYFCIKSNQTTVSDAKRKPWPAGEYCIYQKGKSCPAGMSSGSVFWDDENANGNNKNAKNGSLPEGVFNEDTKIFFCCQTNGVHSTPIKLPVKKPFYLIAVGPYCQLVLNTVYTLEYIEYDTEDDNNHDKVTSPHPFGANLVHPRIYYCYYQ</sequence>
<evidence type="ECO:0000256" key="4">
    <source>
        <dbReference type="SAM" id="Phobius"/>
    </source>
</evidence>
<comment type="caution">
    <text evidence="6">The sequence shown here is derived from an EMBL/GenBank/DDBJ whole genome shotgun (WGS) entry which is preliminary data.</text>
</comment>
<feature type="compositionally biased region" description="Polar residues" evidence="3">
    <location>
        <begin position="1041"/>
        <end position="1054"/>
    </location>
</feature>
<evidence type="ECO:0000313" key="6">
    <source>
        <dbReference type="EMBL" id="CAH3037117.1"/>
    </source>
</evidence>
<feature type="transmembrane region" description="Helical" evidence="4">
    <location>
        <begin position="551"/>
        <end position="573"/>
    </location>
</feature>
<dbReference type="EMBL" id="CALNXK010000005">
    <property type="protein sequence ID" value="CAH3037117.1"/>
    <property type="molecule type" value="Genomic_DNA"/>
</dbReference>
<dbReference type="SUPFAM" id="SSF49854">
    <property type="entry name" value="Spermadhesin, CUB domain"/>
    <property type="match status" value="2"/>
</dbReference>
<dbReference type="InterPro" id="IPR031569">
    <property type="entry name" value="ApeC"/>
</dbReference>
<keyword evidence="4" id="KW-0812">Transmembrane</keyword>
<dbReference type="PANTHER" id="PTHR19324">
    <property type="entry name" value="PERFORIN-LIKE PROTEIN 1"/>
    <property type="match status" value="1"/>
</dbReference>
<dbReference type="PROSITE" id="PS01180">
    <property type="entry name" value="CUB"/>
    <property type="match status" value="2"/>
</dbReference>
<keyword evidence="4" id="KW-1133">Transmembrane helix</keyword>
<dbReference type="PANTHER" id="PTHR19324:SF33">
    <property type="entry name" value="MUCIN-5AC"/>
    <property type="match status" value="1"/>
</dbReference>
<evidence type="ECO:0000259" key="5">
    <source>
        <dbReference type="PROSITE" id="PS01180"/>
    </source>
</evidence>
<organism evidence="6 7">
    <name type="scientific">Porites lobata</name>
    <dbReference type="NCBI Taxonomy" id="104759"/>
    <lineage>
        <taxon>Eukaryota</taxon>
        <taxon>Metazoa</taxon>
        <taxon>Cnidaria</taxon>
        <taxon>Anthozoa</taxon>
        <taxon>Hexacorallia</taxon>
        <taxon>Scleractinia</taxon>
        <taxon>Fungiina</taxon>
        <taxon>Poritidae</taxon>
        <taxon>Porites</taxon>
    </lineage>
</organism>
<evidence type="ECO:0000256" key="3">
    <source>
        <dbReference type="SAM" id="MobiDB-lite"/>
    </source>
</evidence>
<feature type="domain" description="CUB" evidence="5">
    <location>
        <begin position="350"/>
        <end position="470"/>
    </location>
</feature>
<evidence type="ECO:0000313" key="7">
    <source>
        <dbReference type="Proteomes" id="UP001159405"/>
    </source>
</evidence>
<evidence type="ECO:0000256" key="2">
    <source>
        <dbReference type="PROSITE-ProRule" id="PRU00059"/>
    </source>
</evidence>
<keyword evidence="1" id="KW-1015">Disulfide bond</keyword>
<keyword evidence="4" id="KW-0472">Membrane</keyword>
<feature type="transmembrane region" description="Helical" evidence="4">
    <location>
        <begin position="1095"/>
        <end position="1119"/>
    </location>
</feature>
<gene>
    <name evidence="6" type="ORF">PLOB_00035313</name>
</gene>
<feature type="non-terminal residue" evidence="6">
    <location>
        <position position="1430"/>
    </location>
</feature>
<dbReference type="InterPro" id="IPR000859">
    <property type="entry name" value="CUB_dom"/>
</dbReference>
<evidence type="ECO:0000256" key="1">
    <source>
        <dbReference type="ARBA" id="ARBA00023157"/>
    </source>
</evidence>
<feature type="compositionally biased region" description="Basic and acidic residues" evidence="3">
    <location>
        <begin position="518"/>
        <end position="528"/>
    </location>
</feature>
<protein>
    <recommendedName>
        <fullName evidence="5">CUB domain-containing protein</fullName>
    </recommendedName>
</protein>